<dbReference type="InterPro" id="IPR020449">
    <property type="entry name" value="Tscrpt_reg_AraC-type_HTH"/>
</dbReference>
<dbReference type="InterPro" id="IPR009057">
    <property type="entry name" value="Homeodomain-like_sf"/>
</dbReference>
<evidence type="ECO:0000259" key="4">
    <source>
        <dbReference type="PROSITE" id="PS01124"/>
    </source>
</evidence>
<dbReference type="PANTHER" id="PTHR47504">
    <property type="entry name" value="RIGHT ORIGIN-BINDING PROTEIN"/>
    <property type="match status" value="1"/>
</dbReference>
<dbReference type="SUPFAM" id="SSF55136">
    <property type="entry name" value="Probable bacterial effector-binding domain"/>
    <property type="match status" value="1"/>
</dbReference>
<feature type="domain" description="HTH araC/xylS-type" evidence="4">
    <location>
        <begin position="8"/>
        <end position="107"/>
    </location>
</feature>
<keyword evidence="6" id="KW-1185">Reference proteome</keyword>
<dbReference type="EMBL" id="BORS01000003">
    <property type="protein sequence ID" value="GIO41243.1"/>
    <property type="molecule type" value="Genomic_DNA"/>
</dbReference>
<keyword evidence="1" id="KW-0805">Transcription regulation</keyword>
<dbReference type="Gene3D" id="3.20.80.10">
    <property type="entry name" value="Regulatory factor, effector binding domain"/>
    <property type="match status" value="1"/>
</dbReference>
<dbReference type="RefSeq" id="WP_301625370.1">
    <property type="nucleotide sequence ID" value="NZ_BORS01000003.1"/>
</dbReference>
<keyword evidence="3" id="KW-0804">Transcription</keyword>
<dbReference type="PRINTS" id="PR00032">
    <property type="entry name" value="HTHARAC"/>
</dbReference>
<dbReference type="Proteomes" id="UP000678895">
    <property type="component" value="Unassembled WGS sequence"/>
</dbReference>
<reference evidence="5" key="1">
    <citation type="submission" date="2021-03" db="EMBL/GenBank/DDBJ databases">
        <title>Antimicrobial resistance genes in bacteria isolated from Japanese honey, and their potential for conferring macrolide and lincosamide resistance in the American foulbrood pathogen Paenibacillus larvae.</title>
        <authorList>
            <person name="Okamoto M."/>
            <person name="Kumagai M."/>
            <person name="Kanamori H."/>
            <person name="Takamatsu D."/>
        </authorList>
    </citation>
    <scope>NUCLEOTIDE SEQUENCE</scope>
    <source>
        <strain evidence="5">J41TS4</strain>
    </source>
</reference>
<dbReference type="InterPro" id="IPR050959">
    <property type="entry name" value="MarA-like"/>
</dbReference>
<dbReference type="Pfam" id="PF12833">
    <property type="entry name" value="HTH_18"/>
    <property type="match status" value="1"/>
</dbReference>
<dbReference type="InterPro" id="IPR018060">
    <property type="entry name" value="HTH_AraC"/>
</dbReference>
<dbReference type="Pfam" id="PF06445">
    <property type="entry name" value="GyrI-like"/>
    <property type="match status" value="1"/>
</dbReference>
<keyword evidence="2" id="KW-0238">DNA-binding</keyword>
<evidence type="ECO:0000256" key="1">
    <source>
        <dbReference type="ARBA" id="ARBA00023015"/>
    </source>
</evidence>
<evidence type="ECO:0000256" key="3">
    <source>
        <dbReference type="ARBA" id="ARBA00023163"/>
    </source>
</evidence>
<dbReference type="InterPro" id="IPR011256">
    <property type="entry name" value="Reg_factor_effector_dom_sf"/>
</dbReference>
<accession>A0A919Y0T4</accession>
<gene>
    <name evidence="5" type="ORF">J41TS4_10010</name>
</gene>
<evidence type="ECO:0000313" key="5">
    <source>
        <dbReference type="EMBL" id="GIO41243.1"/>
    </source>
</evidence>
<dbReference type="GO" id="GO:0003700">
    <property type="term" value="F:DNA-binding transcription factor activity"/>
    <property type="evidence" value="ECO:0007669"/>
    <property type="project" value="InterPro"/>
</dbReference>
<protein>
    <submittedName>
        <fullName evidence="5">AraC family transcriptional regulator</fullName>
    </submittedName>
</protein>
<dbReference type="GO" id="GO:0043565">
    <property type="term" value="F:sequence-specific DNA binding"/>
    <property type="evidence" value="ECO:0007669"/>
    <property type="project" value="InterPro"/>
</dbReference>
<dbReference type="Gene3D" id="1.10.10.60">
    <property type="entry name" value="Homeodomain-like"/>
    <property type="match status" value="2"/>
</dbReference>
<dbReference type="PROSITE" id="PS01124">
    <property type="entry name" value="HTH_ARAC_FAMILY_2"/>
    <property type="match status" value="1"/>
</dbReference>
<dbReference type="InterPro" id="IPR029442">
    <property type="entry name" value="GyrI-like"/>
</dbReference>
<name>A0A919Y0T4_9BACL</name>
<sequence length="291" mass="33333">MEALKQMNQAMEYIEERLLDEEIDMRSVARIAGCSEYHFRRMFSFLSGMSLGEYIRYRRLTLAGMDLLNRTEKVIDIALKYGYDSPDSFTRAFQAWHGTTPSEARKGSSRLKSFPPMTFQLTIKGGNPMEYRIVEKGPFQIAGIMERITLIYEGTNPQIDEMWTRLTMEDYAELKRISNTEPRGIVCVSANFAEGRQEGGELDQYIGVATTETVPDRWEVLPVEASTWAVFTATGEFPRALQDTWARIYSEWFPSSGYELTGGPELLWNEGKDTTVPDYTSEIWIPVIKKS</sequence>
<organism evidence="5 6">
    <name type="scientific">Paenibacillus apis</name>
    <dbReference type="NCBI Taxonomy" id="1792174"/>
    <lineage>
        <taxon>Bacteria</taxon>
        <taxon>Bacillati</taxon>
        <taxon>Bacillota</taxon>
        <taxon>Bacilli</taxon>
        <taxon>Bacillales</taxon>
        <taxon>Paenibacillaceae</taxon>
        <taxon>Paenibacillus</taxon>
    </lineage>
</organism>
<evidence type="ECO:0000256" key="2">
    <source>
        <dbReference type="ARBA" id="ARBA00023125"/>
    </source>
</evidence>
<dbReference type="AlphaFoldDB" id="A0A919Y0T4"/>
<dbReference type="PANTHER" id="PTHR47504:SF5">
    <property type="entry name" value="RIGHT ORIGIN-BINDING PROTEIN"/>
    <property type="match status" value="1"/>
</dbReference>
<comment type="caution">
    <text evidence="5">The sequence shown here is derived from an EMBL/GenBank/DDBJ whole genome shotgun (WGS) entry which is preliminary data.</text>
</comment>
<proteinExistence type="predicted"/>
<dbReference type="InterPro" id="IPR010499">
    <property type="entry name" value="AraC_E-bd"/>
</dbReference>
<evidence type="ECO:0000313" key="6">
    <source>
        <dbReference type="Proteomes" id="UP000678895"/>
    </source>
</evidence>
<dbReference type="SMART" id="SM00342">
    <property type="entry name" value="HTH_ARAC"/>
    <property type="match status" value="1"/>
</dbReference>
<dbReference type="SUPFAM" id="SSF46689">
    <property type="entry name" value="Homeodomain-like"/>
    <property type="match status" value="2"/>
</dbReference>
<dbReference type="SMART" id="SM00871">
    <property type="entry name" value="AraC_E_bind"/>
    <property type="match status" value="1"/>
</dbReference>